<accession>A0A518EU48</accession>
<name>A0A518EU48_9BACT</name>
<evidence type="ECO:0000313" key="4">
    <source>
        <dbReference type="Proteomes" id="UP000320390"/>
    </source>
</evidence>
<evidence type="ECO:0000313" key="3">
    <source>
        <dbReference type="EMBL" id="QDV07619.1"/>
    </source>
</evidence>
<evidence type="ECO:0000259" key="2">
    <source>
        <dbReference type="Pfam" id="PF14332"/>
    </source>
</evidence>
<dbReference type="EMBL" id="CP036434">
    <property type="protein sequence ID" value="QDV07619.1"/>
    <property type="molecule type" value="Genomic_DNA"/>
</dbReference>
<sequence>MSFQGDVRGIGLAELLQGLARGRKEGVLTLTSRGDHRSVLGMEDGKAWLLPDPDESPDTWRARARDAWADDPTFTMEAARLQPIVKAARLEALYALLDGGGVHFRFDPGPVPDRVTKLEEDGFPTTEIHCDAIPVEFMLLEYARIADEIELAGHPTLISPEIIPCVQDADELGKTPVRLVGACDGNSTIQEIADRLGWPIRQAQLAIIGGLATGGLRIAHPIEVLRLAQHELQRKHFSRAGSRLTLWCRTGTPGPLVTEDAEALANEWLAGRLTSALRLMEHKYVRCLLRRLDATLGSTSHAVVHWMEATRIRPQDRMSRLRLAAMRLRDAGEGCDLDVREILDLARELREHGSPMRSGPALAIAAFLQPAAVPQRLELGMGLVLAGRVEEAGPWVVSACTDMLAAGHADRILGPLRTLIEKDPRNRDARDLLTKAKRQSTRTKKMRRHAAIAASVTLLLGAGAVVKVKVEEKRKGQISEIRTMLNSPQTALAQLNVHFANDTSLEVGDLRRELEDRLRAEENTLRNSWLDEYHAAQKEAAEGDYLLALDMVRALPPVPRLQLVTEAWPKTIEVMLGMTGRMEEELNALGRPSIHAPQQVVVEDRIRQQAEQLANSLTDKELSSPDLAEFRKALDGVNEIIIKRAHERSVAEFETEQKTIDAENDRLLKLARASIERHEYERALNHFDLILANDPTGKVRRVLAQEISETRQKRDAVIEARELAAAGKHTAALERLKEAFEETVRVMLPWQVKTNPAGVSVQITRVGSEEETVTRQSPFVIEGTFADEWQLRFDLPDFDSRVLVVKGPQDIDLQLSRSHEIHVECEGRVDAVPAPIGDGSTGDYIICDRNGMIVRAAWDGSIRWRQDIKTVSGIARRPVPLPSLNGELLFLTETGSVWLLDPKDGHLKGPWEIGEPPVFGPIVIGDEVHAQLRSGKIARWRTSLRPLLDDQGTSSRVSDTALRNGFQGLFTVLRPDGTRGQELRAATADGSGWTIRVLDEAYEVFEDGRESESFQITKNGDWSYVAWESPARKDDHPVLWIADHAGLRAFLPPGIDRVVSIDALEDLAGPPAPEGIVPNAPGALDPSFETQEPDAADGAKVPETMGPELPSDLPVIPPIESLGKKPGGMPEETNDSAGAPK</sequence>
<dbReference type="InterPro" id="IPR015943">
    <property type="entry name" value="WD40/YVTN_repeat-like_dom_sf"/>
</dbReference>
<evidence type="ECO:0000256" key="1">
    <source>
        <dbReference type="SAM" id="MobiDB-lite"/>
    </source>
</evidence>
<dbReference type="SUPFAM" id="SSF50998">
    <property type="entry name" value="Quinoprotein alcohol dehydrogenase-like"/>
    <property type="match status" value="1"/>
</dbReference>
<keyword evidence="4" id="KW-1185">Reference proteome</keyword>
<dbReference type="RefSeq" id="WP_145198815.1">
    <property type="nucleotide sequence ID" value="NZ_CP036434.1"/>
</dbReference>
<dbReference type="Proteomes" id="UP000320390">
    <property type="component" value="Chromosome"/>
</dbReference>
<dbReference type="OrthoDB" id="266359at2"/>
<proteinExistence type="predicted"/>
<dbReference type="Gene3D" id="2.130.10.10">
    <property type="entry name" value="YVTN repeat-like/Quinoprotein amine dehydrogenase"/>
    <property type="match status" value="1"/>
</dbReference>
<gene>
    <name evidence="3" type="ORF">Poly30_31470</name>
</gene>
<feature type="region of interest" description="Disordered" evidence="1">
    <location>
        <begin position="1070"/>
        <end position="1141"/>
    </location>
</feature>
<dbReference type="AlphaFoldDB" id="A0A518EU48"/>
<dbReference type="InterPro" id="IPR011047">
    <property type="entry name" value="Quinoprotein_ADH-like_sf"/>
</dbReference>
<organism evidence="3 4">
    <name type="scientific">Saltatorellus ferox</name>
    <dbReference type="NCBI Taxonomy" id="2528018"/>
    <lineage>
        <taxon>Bacteria</taxon>
        <taxon>Pseudomonadati</taxon>
        <taxon>Planctomycetota</taxon>
        <taxon>Planctomycetia</taxon>
        <taxon>Planctomycetia incertae sedis</taxon>
        <taxon>Saltatorellus</taxon>
    </lineage>
</organism>
<feature type="domain" description="PatA-like N-terminal" evidence="2">
    <location>
        <begin position="4"/>
        <end position="149"/>
    </location>
</feature>
<dbReference type="Pfam" id="PF14332">
    <property type="entry name" value="DUF4388"/>
    <property type="match status" value="1"/>
</dbReference>
<protein>
    <recommendedName>
        <fullName evidence="2">PatA-like N-terminal domain-containing protein</fullName>
    </recommendedName>
</protein>
<dbReference type="InterPro" id="IPR025497">
    <property type="entry name" value="PatA-like_N"/>
</dbReference>
<reference evidence="3 4" key="1">
    <citation type="submission" date="2019-02" db="EMBL/GenBank/DDBJ databases">
        <title>Deep-cultivation of Planctomycetes and their phenomic and genomic characterization uncovers novel biology.</title>
        <authorList>
            <person name="Wiegand S."/>
            <person name="Jogler M."/>
            <person name="Boedeker C."/>
            <person name="Pinto D."/>
            <person name="Vollmers J."/>
            <person name="Rivas-Marin E."/>
            <person name="Kohn T."/>
            <person name="Peeters S.H."/>
            <person name="Heuer A."/>
            <person name="Rast P."/>
            <person name="Oberbeckmann S."/>
            <person name="Bunk B."/>
            <person name="Jeske O."/>
            <person name="Meyerdierks A."/>
            <person name="Storesund J.E."/>
            <person name="Kallscheuer N."/>
            <person name="Luecker S."/>
            <person name="Lage O.M."/>
            <person name="Pohl T."/>
            <person name="Merkel B.J."/>
            <person name="Hornburger P."/>
            <person name="Mueller R.-W."/>
            <person name="Bruemmer F."/>
            <person name="Labrenz M."/>
            <person name="Spormann A.M."/>
            <person name="Op den Camp H."/>
            <person name="Overmann J."/>
            <person name="Amann R."/>
            <person name="Jetten M.S.M."/>
            <person name="Mascher T."/>
            <person name="Medema M.H."/>
            <person name="Devos D.P."/>
            <person name="Kaster A.-K."/>
            <person name="Ovreas L."/>
            <person name="Rohde M."/>
            <person name="Galperin M.Y."/>
            <person name="Jogler C."/>
        </authorList>
    </citation>
    <scope>NUCLEOTIDE SEQUENCE [LARGE SCALE GENOMIC DNA]</scope>
    <source>
        <strain evidence="3 4">Poly30</strain>
    </source>
</reference>